<keyword evidence="4" id="KW-1185">Reference proteome</keyword>
<organism evidence="3 4">
    <name type="scientific">Steinernema hermaphroditum</name>
    <dbReference type="NCBI Taxonomy" id="289476"/>
    <lineage>
        <taxon>Eukaryota</taxon>
        <taxon>Metazoa</taxon>
        <taxon>Ecdysozoa</taxon>
        <taxon>Nematoda</taxon>
        <taxon>Chromadorea</taxon>
        <taxon>Rhabditida</taxon>
        <taxon>Tylenchina</taxon>
        <taxon>Panagrolaimomorpha</taxon>
        <taxon>Strongyloidoidea</taxon>
        <taxon>Steinernematidae</taxon>
        <taxon>Steinernema</taxon>
    </lineage>
</organism>
<dbReference type="Gene3D" id="1.10.10.1870">
    <property type="entry name" value="ShTK domain-like"/>
    <property type="match status" value="1"/>
</dbReference>
<dbReference type="Pfam" id="PF01549">
    <property type="entry name" value="ShK"/>
    <property type="match status" value="3"/>
</dbReference>
<dbReference type="AlphaFoldDB" id="A0AA39IQ09"/>
<feature type="domain" description="ShKT" evidence="2">
    <location>
        <begin position="273"/>
        <end position="314"/>
    </location>
</feature>
<comment type="caution">
    <text evidence="1">Lacks conserved residue(s) required for the propagation of feature annotation.</text>
</comment>
<dbReference type="Proteomes" id="UP001175271">
    <property type="component" value="Unassembled WGS sequence"/>
</dbReference>
<feature type="domain" description="ShKT" evidence="2">
    <location>
        <begin position="84"/>
        <end position="118"/>
    </location>
</feature>
<gene>
    <name evidence="3" type="ORF">QR680_010269</name>
</gene>
<proteinExistence type="predicted"/>
<dbReference type="PANTHER" id="PTHR21724:SF109">
    <property type="entry name" value="SHKT DOMAIN-CONTAINING PROTEIN"/>
    <property type="match status" value="1"/>
</dbReference>
<evidence type="ECO:0000256" key="1">
    <source>
        <dbReference type="PROSITE-ProRule" id="PRU01005"/>
    </source>
</evidence>
<keyword evidence="1" id="KW-1015">Disulfide bond</keyword>
<evidence type="ECO:0000259" key="2">
    <source>
        <dbReference type="PROSITE" id="PS51670"/>
    </source>
</evidence>
<feature type="domain" description="ShKT" evidence="2">
    <location>
        <begin position="132"/>
        <end position="166"/>
    </location>
</feature>
<name>A0AA39IQ09_9BILA</name>
<dbReference type="PROSITE" id="PS51670">
    <property type="entry name" value="SHKT"/>
    <property type="match status" value="3"/>
</dbReference>
<sequence>MHIAEILDQLDVTDWPQFELLQISPLAIFVLSDRAVLEEDMEVDVEDDAEPMELTLLFIVLSCINDRCGEGLMCNRETETCEQCRDKIPWCAKNKRHCNHYRYEEFLAENCAVTCGVCTPGPISPPLEESECEDKSRHCKKNARNCDNPKFKEFLSKSCPRTCQICSAPLIEPPKEQCFDSLGADTCQELKNHGFCQTSSIYNRERDVKFLCGQTCGCCDGQGCGFDGLVAPPEEQLIPPPEKSLIPPPTKSLLPPPERPLIEPPLFGGSPSCGDNFRGKGSCAQFKRRGYCRRVAFYGLEHVKRNCGVTCGLC</sequence>
<reference evidence="3" key="1">
    <citation type="submission" date="2023-06" db="EMBL/GenBank/DDBJ databases">
        <title>Genomic analysis of the entomopathogenic nematode Steinernema hermaphroditum.</title>
        <authorList>
            <person name="Schwarz E.M."/>
            <person name="Heppert J.K."/>
            <person name="Baniya A."/>
            <person name="Schwartz H.T."/>
            <person name="Tan C.-H."/>
            <person name="Antoshechkin I."/>
            <person name="Sternberg P.W."/>
            <person name="Goodrich-Blair H."/>
            <person name="Dillman A.R."/>
        </authorList>
    </citation>
    <scope>NUCLEOTIDE SEQUENCE</scope>
    <source>
        <strain evidence="3">PS9179</strain>
        <tissue evidence="3">Whole animal</tissue>
    </source>
</reference>
<feature type="disulfide bond" evidence="1">
    <location>
        <begin position="132"/>
        <end position="166"/>
    </location>
</feature>
<feature type="disulfide bond" evidence="1">
    <location>
        <begin position="84"/>
        <end position="118"/>
    </location>
</feature>
<evidence type="ECO:0000313" key="4">
    <source>
        <dbReference type="Proteomes" id="UP001175271"/>
    </source>
</evidence>
<evidence type="ECO:0000313" key="3">
    <source>
        <dbReference type="EMBL" id="KAK0427514.1"/>
    </source>
</evidence>
<dbReference type="Gene3D" id="1.10.10.1940">
    <property type="match status" value="2"/>
</dbReference>
<dbReference type="EMBL" id="JAUCMV010000001">
    <property type="protein sequence ID" value="KAK0427514.1"/>
    <property type="molecule type" value="Genomic_DNA"/>
</dbReference>
<accession>A0AA39IQ09</accession>
<dbReference type="PANTHER" id="PTHR21724">
    <property type="entry name" value="SHKT DOMAIN-CONTAINING PROTEIN"/>
    <property type="match status" value="1"/>
</dbReference>
<dbReference type="InterPro" id="IPR003582">
    <property type="entry name" value="ShKT_dom"/>
</dbReference>
<protein>
    <recommendedName>
        <fullName evidence="2">ShKT domain-containing protein</fullName>
    </recommendedName>
</protein>
<comment type="caution">
    <text evidence="3">The sequence shown here is derived from an EMBL/GenBank/DDBJ whole genome shotgun (WGS) entry which is preliminary data.</text>
</comment>
<dbReference type="SMART" id="SM00254">
    <property type="entry name" value="ShKT"/>
    <property type="match status" value="4"/>
</dbReference>